<accession>G0N5V9</accession>
<dbReference type="EMBL" id="GL379841">
    <property type="protein sequence ID" value="EGT53438.1"/>
    <property type="molecule type" value="Genomic_DNA"/>
</dbReference>
<dbReference type="Proteomes" id="UP000008068">
    <property type="component" value="Unassembled WGS sequence"/>
</dbReference>
<gene>
    <name evidence="1" type="ORF">CAEBREN_14731</name>
</gene>
<name>G0N5V9_CAEBE</name>
<dbReference type="InParanoid" id="G0N5V9"/>
<sequence length="94" mass="10705">MRIGTCSHIALEDNHSIPWDGSQRACPWHSQYKVQFNPYFPEGQVCSQLGPSETKVALAFSIGLDCSVHWHIDTFPCTQHRIFHQDTLGCKSFQ</sequence>
<evidence type="ECO:0000313" key="2">
    <source>
        <dbReference type="Proteomes" id="UP000008068"/>
    </source>
</evidence>
<evidence type="ECO:0000313" key="1">
    <source>
        <dbReference type="EMBL" id="EGT53438.1"/>
    </source>
</evidence>
<keyword evidence="2" id="KW-1185">Reference proteome</keyword>
<dbReference type="AlphaFoldDB" id="G0N5V9"/>
<proteinExistence type="predicted"/>
<protein>
    <submittedName>
        <fullName evidence="1">Uncharacterized protein</fullName>
    </submittedName>
</protein>
<dbReference type="HOGENOM" id="CLU_2388161_0_0_1"/>
<reference evidence="2" key="1">
    <citation type="submission" date="2011-07" db="EMBL/GenBank/DDBJ databases">
        <authorList>
            <consortium name="Caenorhabditis brenneri Sequencing and Analysis Consortium"/>
            <person name="Wilson R.K."/>
        </authorList>
    </citation>
    <scope>NUCLEOTIDE SEQUENCE [LARGE SCALE GENOMIC DNA]</scope>
    <source>
        <strain evidence="2">PB2801</strain>
    </source>
</reference>
<organism evidence="2">
    <name type="scientific">Caenorhabditis brenneri</name>
    <name type="common">Nematode worm</name>
    <dbReference type="NCBI Taxonomy" id="135651"/>
    <lineage>
        <taxon>Eukaryota</taxon>
        <taxon>Metazoa</taxon>
        <taxon>Ecdysozoa</taxon>
        <taxon>Nematoda</taxon>
        <taxon>Chromadorea</taxon>
        <taxon>Rhabditida</taxon>
        <taxon>Rhabditina</taxon>
        <taxon>Rhabditomorpha</taxon>
        <taxon>Rhabditoidea</taxon>
        <taxon>Rhabditidae</taxon>
        <taxon>Peloderinae</taxon>
        <taxon>Caenorhabditis</taxon>
    </lineage>
</organism>